<protein>
    <recommendedName>
        <fullName evidence="3">DUF2000 domain-containing protein</fullName>
    </recommendedName>
</protein>
<dbReference type="Proteomes" id="UP000250163">
    <property type="component" value="Chromosome MORIYA"/>
</dbReference>
<dbReference type="OrthoDB" id="9095096at2"/>
<dbReference type="SUPFAM" id="SSF102462">
    <property type="entry name" value="Peptidyl-tRNA hydrolase II"/>
    <property type="match status" value="1"/>
</dbReference>
<dbReference type="EMBL" id="LS483250">
    <property type="protein sequence ID" value="SQD78407.1"/>
    <property type="molecule type" value="Genomic_DNA"/>
</dbReference>
<dbReference type="PIRSF" id="PIRSF033736">
    <property type="entry name" value="UCP033763"/>
    <property type="match status" value="1"/>
</dbReference>
<evidence type="ECO:0000313" key="1">
    <source>
        <dbReference type="EMBL" id="SQD78407.1"/>
    </source>
</evidence>
<evidence type="ECO:0000313" key="2">
    <source>
        <dbReference type="Proteomes" id="UP000250163"/>
    </source>
</evidence>
<proteinExistence type="predicted"/>
<sequence length="137" mass="15123">MSIERCAIIIDKNLPIGLIANTAAILTLSLGKLKPELIGEDINDYDGKVHKGITTMPIPILTGDGSLLSSLRQQLREYEPDLIVIDFNHAAQMTKNYEDYSNRLSEATAMSLEYLGIAIYGNKKIVNKFTGNLGLLR</sequence>
<dbReference type="Pfam" id="PF09391">
    <property type="entry name" value="DUF2000"/>
    <property type="match status" value="1"/>
</dbReference>
<dbReference type="InterPro" id="IPR023476">
    <property type="entry name" value="Pep_tRNA_hydro_II_dom_sf"/>
</dbReference>
<dbReference type="InterPro" id="IPR017021">
    <property type="entry name" value="UCP033763"/>
</dbReference>
<organism evidence="1 2">
    <name type="scientific">Moritella yayanosii</name>
    <dbReference type="NCBI Taxonomy" id="69539"/>
    <lineage>
        <taxon>Bacteria</taxon>
        <taxon>Pseudomonadati</taxon>
        <taxon>Pseudomonadota</taxon>
        <taxon>Gammaproteobacteria</taxon>
        <taxon>Alteromonadales</taxon>
        <taxon>Moritellaceae</taxon>
        <taxon>Moritella</taxon>
    </lineage>
</organism>
<evidence type="ECO:0008006" key="3">
    <source>
        <dbReference type="Google" id="ProtNLM"/>
    </source>
</evidence>
<accession>A0A330LN27</accession>
<dbReference type="AlphaFoldDB" id="A0A330LN27"/>
<dbReference type="RefSeq" id="WP_112714496.1">
    <property type="nucleotide sequence ID" value="NZ_LS483250.1"/>
</dbReference>
<dbReference type="InterPro" id="IPR018988">
    <property type="entry name" value="DUF2000"/>
</dbReference>
<reference evidence="2" key="1">
    <citation type="submission" date="2018-05" db="EMBL/GenBank/DDBJ databases">
        <authorList>
            <person name="Cea G.-C."/>
            <person name="William W."/>
        </authorList>
    </citation>
    <scope>NUCLEOTIDE SEQUENCE [LARGE SCALE GENOMIC DNA]</scope>
    <source>
        <strain evidence="2">DB21MT 5</strain>
    </source>
</reference>
<dbReference type="KEGG" id="mya:MORIYA_1929"/>
<gene>
    <name evidence="1" type="ORF">MORIYA_1929</name>
</gene>
<name>A0A330LN27_9GAMM</name>
<dbReference type="Gene3D" id="3.40.1490.10">
    <property type="entry name" value="Bit1"/>
    <property type="match status" value="1"/>
</dbReference>
<keyword evidence="2" id="KW-1185">Reference proteome</keyword>